<dbReference type="InterPro" id="IPR004045">
    <property type="entry name" value="Glutathione_S-Trfase_N"/>
</dbReference>
<dbReference type="Gene3D" id="1.20.1050.10">
    <property type="match status" value="1"/>
</dbReference>
<dbReference type="PANTHER" id="PTHR42673:SF4">
    <property type="entry name" value="MALEYLACETOACETATE ISOMERASE"/>
    <property type="match status" value="1"/>
</dbReference>
<name>A0ABT5HXI3_9CAUL</name>
<dbReference type="PANTHER" id="PTHR42673">
    <property type="entry name" value="MALEYLACETOACETATE ISOMERASE"/>
    <property type="match status" value="1"/>
</dbReference>
<comment type="caution">
    <text evidence="2">The sequence shown here is derived from an EMBL/GenBank/DDBJ whole genome shotgun (WGS) entry which is preliminary data.</text>
</comment>
<dbReference type="InterPro" id="IPR036249">
    <property type="entry name" value="Thioredoxin-like_sf"/>
</dbReference>
<dbReference type="CDD" id="cd03205">
    <property type="entry name" value="GST_C_6"/>
    <property type="match status" value="1"/>
</dbReference>
<evidence type="ECO:0000313" key="2">
    <source>
        <dbReference type="EMBL" id="MDC7684738.1"/>
    </source>
</evidence>
<dbReference type="Proteomes" id="UP001214854">
    <property type="component" value="Unassembled WGS sequence"/>
</dbReference>
<feature type="domain" description="GST N-terminal" evidence="1">
    <location>
        <begin position="1"/>
        <end position="80"/>
    </location>
</feature>
<dbReference type="Gene3D" id="3.40.30.10">
    <property type="entry name" value="Glutaredoxin"/>
    <property type="match status" value="1"/>
</dbReference>
<evidence type="ECO:0000259" key="1">
    <source>
        <dbReference type="PROSITE" id="PS50404"/>
    </source>
</evidence>
<dbReference type="InterPro" id="IPR036282">
    <property type="entry name" value="Glutathione-S-Trfase_C_sf"/>
</dbReference>
<dbReference type="Pfam" id="PF13409">
    <property type="entry name" value="GST_N_2"/>
    <property type="match status" value="1"/>
</dbReference>
<reference evidence="2 3" key="1">
    <citation type="submission" date="2023-01" db="EMBL/GenBank/DDBJ databases">
        <title>Novel species of the genus Asticcacaulis isolated from rivers.</title>
        <authorList>
            <person name="Lu H."/>
        </authorList>
    </citation>
    <scope>NUCLEOTIDE SEQUENCE [LARGE SCALE GENOMIC DNA]</scope>
    <source>
        <strain evidence="2 3">BYS171W</strain>
    </source>
</reference>
<protein>
    <submittedName>
        <fullName evidence="2">Glutathione S-transferase N-terminal domain-containing protein</fullName>
    </submittedName>
</protein>
<dbReference type="SUPFAM" id="SSF52833">
    <property type="entry name" value="Thioredoxin-like"/>
    <property type="match status" value="1"/>
</dbReference>
<sequence length="200" mass="22029">MKLFINSGSPFARKCRIVVHELGLTDRVDMVSVVTTDSAPDHVAVNPFAQIPALITDTGETFIDSTLICEWLAAHYGGFALYPEGEAYWAARQLMALTQGVLEASVKRVIETRRPESERSAFWLKRWEDGIHRGFAAIEAVCPEVTGAAEYGLAEMSVAIAATYAAFRFPDIDWLANAPKIAALTATLEKRQSFIDTYPS</sequence>
<accession>A0ABT5HXI3</accession>
<gene>
    <name evidence="2" type="ORF">PQU92_15745</name>
</gene>
<dbReference type="SUPFAM" id="SSF47616">
    <property type="entry name" value="GST C-terminal domain-like"/>
    <property type="match status" value="1"/>
</dbReference>
<organism evidence="2 3">
    <name type="scientific">Asticcacaulis aquaticus</name>
    <dbReference type="NCBI Taxonomy" id="2984212"/>
    <lineage>
        <taxon>Bacteria</taxon>
        <taxon>Pseudomonadati</taxon>
        <taxon>Pseudomonadota</taxon>
        <taxon>Alphaproteobacteria</taxon>
        <taxon>Caulobacterales</taxon>
        <taxon>Caulobacteraceae</taxon>
        <taxon>Asticcacaulis</taxon>
    </lineage>
</organism>
<dbReference type="EMBL" id="JAQQKX010000015">
    <property type="protein sequence ID" value="MDC7684738.1"/>
    <property type="molecule type" value="Genomic_DNA"/>
</dbReference>
<keyword evidence="3" id="KW-1185">Reference proteome</keyword>
<evidence type="ECO:0000313" key="3">
    <source>
        <dbReference type="Proteomes" id="UP001214854"/>
    </source>
</evidence>
<dbReference type="RefSeq" id="WP_272749209.1">
    <property type="nucleotide sequence ID" value="NZ_JAQQKX010000015.1"/>
</dbReference>
<dbReference type="PROSITE" id="PS50404">
    <property type="entry name" value="GST_NTER"/>
    <property type="match status" value="1"/>
</dbReference>
<proteinExistence type="predicted"/>